<dbReference type="EMBL" id="QYUK01000011">
    <property type="protein sequence ID" value="RJF89642.1"/>
    <property type="molecule type" value="Genomic_DNA"/>
</dbReference>
<dbReference type="InterPro" id="IPR002110">
    <property type="entry name" value="Ankyrin_rpt"/>
</dbReference>
<feature type="repeat" description="ANK" evidence="1">
    <location>
        <begin position="332"/>
        <end position="364"/>
    </location>
</feature>
<evidence type="ECO:0000313" key="5">
    <source>
        <dbReference type="Proteomes" id="UP000284605"/>
    </source>
</evidence>
<name>A0A418WI70_9PROT</name>
<dbReference type="Proteomes" id="UP000284605">
    <property type="component" value="Unassembled WGS sequence"/>
</dbReference>
<dbReference type="AlphaFoldDB" id="A0A418WI70"/>
<dbReference type="InterPro" id="IPR045497">
    <property type="entry name" value="DUF6438"/>
</dbReference>
<dbReference type="InterPro" id="IPR036770">
    <property type="entry name" value="Ankyrin_rpt-contain_sf"/>
</dbReference>
<evidence type="ECO:0000313" key="4">
    <source>
        <dbReference type="EMBL" id="RJF89642.1"/>
    </source>
</evidence>
<evidence type="ECO:0000256" key="1">
    <source>
        <dbReference type="PROSITE-ProRule" id="PRU00023"/>
    </source>
</evidence>
<feature type="domain" description="DUF6438" evidence="3">
    <location>
        <begin position="158"/>
        <end position="272"/>
    </location>
</feature>
<dbReference type="OrthoDB" id="7172369at2"/>
<dbReference type="PROSITE" id="PS51257">
    <property type="entry name" value="PROKAR_LIPOPROTEIN"/>
    <property type="match status" value="1"/>
</dbReference>
<evidence type="ECO:0000256" key="2">
    <source>
        <dbReference type="SAM" id="SignalP"/>
    </source>
</evidence>
<keyword evidence="5" id="KW-1185">Reference proteome</keyword>
<proteinExistence type="predicted"/>
<keyword evidence="1" id="KW-0040">ANK repeat</keyword>
<keyword evidence="2" id="KW-0732">Signal</keyword>
<reference evidence="4 5" key="1">
    <citation type="submission" date="2018-09" db="EMBL/GenBank/DDBJ databases">
        <authorList>
            <person name="Zhu H."/>
        </authorList>
    </citation>
    <scope>NUCLEOTIDE SEQUENCE [LARGE SCALE GENOMIC DNA]</scope>
    <source>
        <strain evidence="4 5">K1W22B-8</strain>
    </source>
</reference>
<dbReference type="Gene3D" id="3.30.1150.10">
    <property type="match status" value="1"/>
</dbReference>
<organism evidence="4 5">
    <name type="scientific">Oleomonas cavernae</name>
    <dbReference type="NCBI Taxonomy" id="2320859"/>
    <lineage>
        <taxon>Bacteria</taxon>
        <taxon>Pseudomonadati</taxon>
        <taxon>Pseudomonadota</taxon>
        <taxon>Alphaproteobacteria</taxon>
        <taxon>Acetobacterales</taxon>
        <taxon>Acetobacteraceae</taxon>
        <taxon>Oleomonas</taxon>
    </lineage>
</organism>
<evidence type="ECO:0000259" key="3">
    <source>
        <dbReference type="Pfam" id="PF20033"/>
    </source>
</evidence>
<dbReference type="RefSeq" id="WP_119781732.1">
    <property type="nucleotide sequence ID" value="NZ_QYUK01000011.1"/>
</dbReference>
<dbReference type="SUPFAM" id="SSF74653">
    <property type="entry name" value="TolA/TonB C-terminal domain"/>
    <property type="match status" value="1"/>
</dbReference>
<feature type="chain" id="PRO_5019512861" description="DUF6438 domain-containing protein" evidence="2">
    <location>
        <begin position="23"/>
        <end position="389"/>
    </location>
</feature>
<sequence length="389" mass="41382">MTGAYRAISWPILALLASAALAGCSSSPRTEVAATGGIAAITAGGQPTIPRDEVDAHREGPDPFIFIRDATQDDLFESISLTVAVDARGQVTEAKVIGGKTNYYAAAEEAVRRTRYKPFLREGKAVPAVFVDYVQVLPRERPPARTLPMPAGSPATAQVTMTRTACYGTCPVYKVTLEGSGHVTWQGQSHVAIPGAVIYQVPPQDVSGLVERFGQAGFFSLDDSYRAQITDGPTTTLTLSLGGKTKSVKDYIGYAVGMPMSVEQLEKAVDQAAMTELWIKGTPETIPALKRAGWRFESPDAAQMLACGIQRMPERLIADLLAAGVGPNGACDGISTLALAAEASRRDTVKALIIAGADVHVKDPGGRTIAQIAQEQKWRDVSELVAKQR</sequence>
<dbReference type="PROSITE" id="PS50088">
    <property type="entry name" value="ANK_REPEAT"/>
    <property type="match status" value="1"/>
</dbReference>
<feature type="signal peptide" evidence="2">
    <location>
        <begin position="1"/>
        <end position="22"/>
    </location>
</feature>
<accession>A0A418WI70</accession>
<dbReference type="Gene3D" id="1.25.40.20">
    <property type="entry name" value="Ankyrin repeat-containing domain"/>
    <property type="match status" value="1"/>
</dbReference>
<gene>
    <name evidence="4" type="ORF">D3874_23920</name>
</gene>
<dbReference type="SUPFAM" id="SSF48403">
    <property type="entry name" value="Ankyrin repeat"/>
    <property type="match status" value="1"/>
</dbReference>
<dbReference type="Pfam" id="PF20033">
    <property type="entry name" value="DUF6438"/>
    <property type="match status" value="1"/>
</dbReference>
<dbReference type="PROSITE" id="PS50297">
    <property type="entry name" value="ANK_REP_REGION"/>
    <property type="match status" value="1"/>
</dbReference>
<protein>
    <recommendedName>
        <fullName evidence="3">DUF6438 domain-containing protein</fullName>
    </recommendedName>
</protein>
<comment type="caution">
    <text evidence="4">The sequence shown here is derived from an EMBL/GenBank/DDBJ whole genome shotgun (WGS) entry which is preliminary data.</text>
</comment>